<dbReference type="AlphaFoldDB" id="A0A7K6VQW3"/>
<dbReference type="GO" id="GO:0005524">
    <property type="term" value="F:ATP binding"/>
    <property type="evidence" value="ECO:0007669"/>
    <property type="project" value="UniProtKB-KW"/>
</dbReference>
<dbReference type="CDD" id="cd19503">
    <property type="entry name" value="RecA-like_CDC48_NLV2_r1-like"/>
    <property type="match status" value="1"/>
</dbReference>
<dbReference type="PRINTS" id="PR00830">
    <property type="entry name" value="ENDOLAPTASE"/>
</dbReference>
<sequence length="821" mass="88390">DDKVPKMLRRALAQLSLSSMKSADLCIGRPALLTSADGRQEVCTAWPTTGFPGGKIGLAETTQKNLKVNPGDAIAVQPVTGAVIQAEEVDVKLRDKDATVNAEEMSVCLLRNLDGKIVLPGNLLAFTFYGRLCNIVVMKVKGTDGAELIAPGSAIPGDSSEPDTERSDLESSALDLSLQLGRMDIGDSAEVASTSTPSKAVDPGSPVTPSDPDSGQADKTSSRGSGADLTQELELAGKDSTQGLPLTAKIGAMSSTDCFYFISSRTKITFIEPRTSVAADGESESRVTYDMIGGLSSQLRTIRETVELPLKQPELFKSYGIPPPRGVLLYGPPGTGKTMIAKAIANEVGAHVTVINGPEIISKFYGESESRLRQIFAEASLRCPSIIFIDELDALCPKREGAQNEVEKRVVASLLTLMDGIGSEGSEGQLLVLGATNRPHALDAALRRPGRFDKEIEIGIPNAQDRLDILQKLLKKVPHSLTAEQLAQLADSAHGYVGADLAALCKEAGLYALRRALGKRPNLLDTEVAGSVMIAFNDFLQGMNDVRPSAMREVAIDVPKVSWSDIGGLEDVKLKLKQAVEWPLKHPESFIRMGIQPPKGVLLYGPPGCSKTMIAKALAHESGLNFLAVKGPELMNKYVGESERAVREIFRKARAVSPSILFFDEIDALAVERGNSSGAGNVADRVLAQLLTEMDGIEQLKDVTILAATNRPDMIDKALLRPGRIDRIIYVPLPDAATRGEIFKLRFQSMPVSEEVCLAELVERTRRYSGAEVKLAESVHKTVFKAGSGFQMHARFPLNASSRDPYRWSPKVSTAAAAPWW</sequence>
<name>A0A7K6VQW3_9PASS</name>
<feature type="domain" description="AAA+ ATPase" evidence="4">
    <location>
        <begin position="323"/>
        <end position="462"/>
    </location>
</feature>
<proteinExistence type="predicted"/>
<organism evidence="5 6">
    <name type="scientific">Notiomystis cincta</name>
    <dbReference type="NCBI Taxonomy" id="366454"/>
    <lineage>
        <taxon>Eukaryota</taxon>
        <taxon>Metazoa</taxon>
        <taxon>Chordata</taxon>
        <taxon>Craniata</taxon>
        <taxon>Vertebrata</taxon>
        <taxon>Euteleostomi</taxon>
        <taxon>Archelosauria</taxon>
        <taxon>Archosauria</taxon>
        <taxon>Dinosauria</taxon>
        <taxon>Saurischia</taxon>
        <taxon>Theropoda</taxon>
        <taxon>Coelurosauria</taxon>
        <taxon>Aves</taxon>
        <taxon>Neognathae</taxon>
        <taxon>Neoaves</taxon>
        <taxon>Telluraves</taxon>
        <taxon>Australaves</taxon>
        <taxon>Passeriformes</taxon>
        <taxon>Notiomystidae</taxon>
        <taxon>Notiomystis</taxon>
    </lineage>
</organism>
<dbReference type="FunFam" id="3.40.50.300:FF:000012">
    <property type="entry name" value="Transitional endoplasmic reticulum ATPase"/>
    <property type="match status" value="1"/>
</dbReference>
<protein>
    <submittedName>
        <fullName evidence="5">SPAT5 protein</fullName>
    </submittedName>
</protein>
<dbReference type="Gene3D" id="3.40.50.300">
    <property type="entry name" value="P-loop containing nucleotide triphosphate hydrolases"/>
    <property type="match status" value="2"/>
</dbReference>
<dbReference type="GO" id="GO:0005737">
    <property type="term" value="C:cytoplasm"/>
    <property type="evidence" value="ECO:0007669"/>
    <property type="project" value="TreeGrafter"/>
</dbReference>
<dbReference type="SMART" id="SM00382">
    <property type="entry name" value="AAA"/>
    <property type="match status" value="2"/>
</dbReference>
<feature type="non-terminal residue" evidence="5">
    <location>
        <position position="821"/>
    </location>
</feature>
<evidence type="ECO:0000256" key="1">
    <source>
        <dbReference type="ARBA" id="ARBA00022741"/>
    </source>
</evidence>
<keyword evidence="6" id="KW-1185">Reference proteome</keyword>
<dbReference type="InterPro" id="IPR003593">
    <property type="entry name" value="AAA+_ATPase"/>
</dbReference>
<dbReference type="InterPro" id="IPR041569">
    <property type="entry name" value="AAA_lid_3"/>
</dbReference>
<dbReference type="Pfam" id="PF00004">
    <property type="entry name" value="AAA"/>
    <property type="match status" value="2"/>
</dbReference>
<evidence type="ECO:0000313" key="6">
    <source>
        <dbReference type="Proteomes" id="UP000579558"/>
    </source>
</evidence>
<dbReference type="Proteomes" id="UP000579558">
    <property type="component" value="Unassembled WGS sequence"/>
</dbReference>
<dbReference type="InterPro" id="IPR027417">
    <property type="entry name" value="P-loop_NTPase"/>
</dbReference>
<feature type="domain" description="AAA+ ATPase" evidence="4">
    <location>
        <begin position="597"/>
        <end position="735"/>
    </location>
</feature>
<dbReference type="FunFam" id="3.40.50.300:FF:004253">
    <property type="entry name" value="Spermatogenesis-associated 5"/>
    <property type="match status" value="1"/>
</dbReference>
<dbReference type="GO" id="GO:0016887">
    <property type="term" value="F:ATP hydrolysis activity"/>
    <property type="evidence" value="ECO:0007669"/>
    <property type="project" value="InterPro"/>
</dbReference>
<evidence type="ECO:0000259" key="4">
    <source>
        <dbReference type="SMART" id="SM00382"/>
    </source>
</evidence>
<keyword evidence="1" id="KW-0547">Nucleotide-binding</keyword>
<evidence type="ECO:0000256" key="3">
    <source>
        <dbReference type="SAM" id="MobiDB-lite"/>
    </source>
</evidence>
<feature type="region of interest" description="Disordered" evidence="3">
    <location>
        <begin position="189"/>
        <end position="227"/>
    </location>
</feature>
<dbReference type="InterPro" id="IPR003960">
    <property type="entry name" value="ATPase_AAA_CS"/>
</dbReference>
<gene>
    <name evidence="5" type="primary">Spata5</name>
    <name evidence="5" type="ORF">NOTCIN_R04669</name>
</gene>
<dbReference type="InterPro" id="IPR050168">
    <property type="entry name" value="AAA_ATPase_domain"/>
</dbReference>
<dbReference type="SUPFAM" id="SSF50692">
    <property type="entry name" value="ADC-like"/>
    <property type="match status" value="1"/>
</dbReference>
<dbReference type="Pfam" id="PF17862">
    <property type="entry name" value="AAA_lid_3"/>
    <property type="match status" value="1"/>
</dbReference>
<feature type="compositionally biased region" description="Polar residues" evidence="3">
    <location>
        <begin position="207"/>
        <end position="224"/>
    </location>
</feature>
<dbReference type="FunFam" id="1.10.8.60:FF:000068">
    <property type="entry name" value="spermatogenesis-associated protein 5 isoform X1"/>
    <property type="match status" value="1"/>
</dbReference>
<dbReference type="InterPro" id="IPR009010">
    <property type="entry name" value="Asp_de-COase-like_dom_sf"/>
</dbReference>
<dbReference type="Gene3D" id="2.40.40.20">
    <property type="match status" value="1"/>
</dbReference>
<reference evidence="5 6" key="1">
    <citation type="submission" date="2019-09" db="EMBL/GenBank/DDBJ databases">
        <title>Bird 10,000 Genomes (B10K) Project - Family phase.</title>
        <authorList>
            <person name="Zhang G."/>
        </authorList>
    </citation>
    <scope>NUCLEOTIDE SEQUENCE [LARGE SCALE GENOMIC DNA]</scope>
    <source>
        <strain evidence="5">B10K-DU-029-75</strain>
    </source>
</reference>
<evidence type="ECO:0000256" key="2">
    <source>
        <dbReference type="ARBA" id="ARBA00022840"/>
    </source>
</evidence>
<dbReference type="InterPro" id="IPR003959">
    <property type="entry name" value="ATPase_AAA_core"/>
</dbReference>
<evidence type="ECO:0000313" key="5">
    <source>
        <dbReference type="EMBL" id="NWX36950.1"/>
    </source>
</evidence>
<dbReference type="OrthoDB" id="27435at2759"/>
<dbReference type="SUPFAM" id="SSF52540">
    <property type="entry name" value="P-loop containing nucleoside triphosphate hydrolases"/>
    <property type="match status" value="2"/>
</dbReference>
<accession>A0A7K6VQW3</accession>
<dbReference type="Gene3D" id="1.10.8.60">
    <property type="match status" value="2"/>
</dbReference>
<dbReference type="CDD" id="cd19511">
    <property type="entry name" value="RecA-like_CDC48_r2-like"/>
    <property type="match status" value="1"/>
</dbReference>
<keyword evidence="2" id="KW-0067">ATP-binding</keyword>
<dbReference type="EMBL" id="VZRX01021651">
    <property type="protein sequence ID" value="NWX36950.1"/>
    <property type="molecule type" value="Genomic_DNA"/>
</dbReference>
<dbReference type="PANTHER" id="PTHR23077">
    <property type="entry name" value="AAA-FAMILY ATPASE"/>
    <property type="match status" value="1"/>
</dbReference>
<feature type="non-terminal residue" evidence="5">
    <location>
        <position position="1"/>
    </location>
</feature>
<dbReference type="PANTHER" id="PTHR23077:SF27">
    <property type="entry name" value="ATPASE FAMILY GENE 2 PROTEIN HOMOLOG A"/>
    <property type="match status" value="1"/>
</dbReference>
<feature type="region of interest" description="Disordered" evidence="3">
    <location>
        <begin position="150"/>
        <end position="169"/>
    </location>
</feature>
<dbReference type="PROSITE" id="PS00674">
    <property type="entry name" value="AAA"/>
    <property type="match status" value="2"/>
</dbReference>
<comment type="caution">
    <text evidence="5">The sequence shown here is derived from an EMBL/GenBank/DDBJ whole genome shotgun (WGS) entry which is preliminary data.</text>
</comment>